<gene>
    <name evidence="5" type="ORF">GEV33_001649</name>
</gene>
<name>A0A8J6HVP0_TENMO</name>
<evidence type="ECO:0000256" key="4">
    <source>
        <dbReference type="SAM" id="MobiDB-lite"/>
    </source>
</evidence>
<dbReference type="Gene3D" id="3.80.10.10">
    <property type="entry name" value="Ribonuclease Inhibitor"/>
    <property type="match status" value="1"/>
</dbReference>
<dbReference type="GO" id="GO:0048471">
    <property type="term" value="C:perinuclear region of cytoplasm"/>
    <property type="evidence" value="ECO:0007669"/>
    <property type="project" value="TreeGrafter"/>
</dbReference>
<keyword evidence="6" id="KW-1185">Reference proteome</keyword>
<dbReference type="GO" id="GO:0005096">
    <property type="term" value="F:GTPase activator activity"/>
    <property type="evidence" value="ECO:0007669"/>
    <property type="project" value="UniProtKB-KW"/>
</dbReference>
<organism evidence="5 6">
    <name type="scientific">Tenebrio molitor</name>
    <name type="common">Yellow mealworm beetle</name>
    <dbReference type="NCBI Taxonomy" id="7067"/>
    <lineage>
        <taxon>Eukaryota</taxon>
        <taxon>Metazoa</taxon>
        <taxon>Ecdysozoa</taxon>
        <taxon>Arthropoda</taxon>
        <taxon>Hexapoda</taxon>
        <taxon>Insecta</taxon>
        <taxon>Pterygota</taxon>
        <taxon>Neoptera</taxon>
        <taxon>Endopterygota</taxon>
        <taxon>Coleoptera</taxon>
        <taxon>Polyphaga</taxon>
        <taxon>Cucujiformia</taxon>
        <taxon>Tenebrionidae</taxon>
        <taxon>Tenebrio</taxon>
    </lineage>
</organism>
<accession>A0A8J6HVP0</accession>
<dbReference type="GO" id="GO:0005829">
    <property type="term" value="C:cytosol"/>
    <property type="evidence" value="ECO:0007669"/>
    <property type="project" value="TreeGrafter"/>
</dbReference>
<evidence type="ECO:0000256" key="3">
    <source>
        <dbReference type="ARBA" id="ARBA00022737"/>
    </source>
</evidence>
<evidence type="ECO:0000313" key="6">
    <source>
        <dbReference type="Proteomes" id="UP000719412"/>
    </source>
</evidence>
<dbReference type="GO" id="GO:0006913">
    <property type="term" value="P:nucleocytoplasmic transport"/>
    <property type="evidence" value="ECO:0007669"/>
    <property type="project" value="TreeGrafter"/>
</dbReference>
<dbReference type="GO" id="GO:0005634">
    <property type="term" value="C:nucleus"/>
    <property type="evidence" value="ECO:0007669"/>
    <property type="project" value="TreeGrafter"/>
</dbReference>
<dbReference type="InterPro" id="IPR027038">
    <property type="entry name" value="RanGap"/>
</dbReference>
<protein>
    <submittedName>
        <fullName evidence="5">Uncharacterized protein</fullName>
    </submittedName>
</protein>
<dbReference type="GO" id="GO:0031267">
    <property type="term" value="F:small GTPase binding"/>
    <property type="evidence" value="ECO:0007669"/>
    <property type="project" value="TreeGrafter"/>
</dbReference>
<dbReference type="InterPro" id="IPR032675">
    <property type="entry name" value="LRR_dom_sf"/>
</dbReference>
<reference evidence="5" key="2">
    <citation type="submission" date="2021-08" db="EMBL/GenBank/DDBJ databases">
        <authorList>
            <person name="Eriksson T."/>
        </authorList>
    </citation>
    <scope>NUCLEOTIDE SEQUENCE</scope>
    <source>
        <strain evidence="5">Stoneville</strain>
        <tissue evidence="5">Whole head</tissue>
    </source>
</reference>
<dbReference type="PANTHER" id="PTHR24113:SF12">
    <property type="entry name" value="RAN GTPASE-ACTIVATING PROTEIN 1"/>
    <property type="match status" value="1"/>
</dbReference>
<dbReference type="EMBL" id="JABDTM020009303">
    <property type="protein sequence ID" value="KAH0821142.1"/>
    <property type="molecule type" value="Genomic_DNA"/>
</dbReference>
<keyword evidence="2" id="KW-0433">Leucine-rich repeat</keyword>
<dbReference type="PANTHER" id="PTHR24113">
    <property type="entry name" value="RAN GTPASE-ACTIVATING PROTEIN 1"/>
    <property type="match status" value="1"/>
</dbReference>
<sequence>MSSEQVYEPHLWYFDLLSFTVDQETPRKGKSSMDSDNEDNETENVDGTLGRQQEFSLIVFLTDNFESTYLLGLKKQGKFCRIEMKLAEEIVLTKMANANVEDITSVLESTRVSPSGVSFAGQSLKLDSVEDAKPVIDEINKCTSLQYLNLEGNTLGVEACKGIAIALEKHPEFKRALWKDMFTGRMKTEIPKALVLNAFFK</sequence>
<dbReference type="SUPFAM" id="SSF52047">
    <property type="entry name" value="RNI-like"/>
    <property type="match status" value="1"/>
</dbReference>
<keyword evidence="1" id="KW-0343">GTPase activation</keyword>
<feature type="region of interest" description="Disordered" evidence="4">
    <location>
        <begin position="25"/>
        <end position="47"/>
    </location>
</feature>
<keyword evidence="3" id="KW-0677">Repeat</keyword>
<evidence type="ECO:0000256" key="2">
    <source>
        <dbReference type="ARBA" id="ARBA00022614"/>
    </source>
</evidence>
<evidence type="ECO:0000313" key="5">
    <source>
        <dbReference type="EMBL" id="KAH0821142.1"/>
    </source>
</evidence>
<comment type="caution">
    <text evidence="5">The sequence shown here is derived from an EMBL/GenBank/DDBJ whole genome shotgun (WGS) entry which is preliminary data.</text>
</comment>
<dbReference type="AlphaFoldDB" id="A0A8J6HVP0"/>
<reference evidence="5" key="1">
    <citation type="journal article" date="2020" name="J Insects Food Feed">
        <title>The yellow mealworm (Tenebrio molitor) genome: a resource for the emerging insects as food and feed industry.</title>
        <authorList>
            <person name="Eriksson T."/>
            <person name="Andere A."/>
            <person name="Kelstrup H."/>
            <person name="Emery V."/>
            <person name="Picard C."/>
        </authorList>
    </citation>
    <scope>NUCLEOTIDE SEQUENCE</scope>
    <source>
        <strain evidence="5">Stoneville</strain>
        <tissue evidence="5">Whole head</tissue>
    </source>
</reference>
<evidence type="ECO:0000256" key="1">
    <source>
        <dbReference type="ARBA" id="ARBA00022468"/>
    </source>
</evidence>
<proteinExistence type="predicted"/>
<dbReference type="Proteomes" id="UP000719412">
    <property type="component" value="Unassembled WGS sequence"/>
</dbReference>
<feature type="compositionally biased region" description="Acidic residues" evidence="4">
    <location>
        <begin position="35"/>
        <end position="44"/>
    </location>
</feature>